<evidence type="ECO:0000313" key="1">
    <source>
        <dbReference type="EMBL" id="UYV79895.1"/>
    </source>
</evidence>
<name>A0ABY6LJK5_9ARAC</name>
<reference evidence="1 2" key="1">
    <citation type="submission" date="2022-01" db="EMBL/GenBank/DDBJ databases">
        <title>A chromosomal length assembly of Cordylochernes scorpioides.</title>
        <authorList>
            <person name="Zeh D."/>
            <person name="Zeh J."/>
        </authorList>
    </citation>
    <scope>NUCLEOTIDE SEQUENCE [LARGE SCALE GENOMIC DNA]</scope>
    <source>
        <strain evidence="1">IN4F17</strain>
        <tissue evidence="1">Whole Body</tissue>
    </source>
</reference>
<sequence length="93" mass="10917">MLRIWQRSALAGYSEDDGELPISIDQRLQRLLKFLRREVKGEQRLEYMRKGFGESSQRKNYGQHVARTHTAQMKDAQGRVTPLCLSCKGRHWI</sequence>
<protein>
    <submittedName>
        <fullName evidence="1">Uncharacterized protein</fullName>
    </submittedName>
</protein>
<dbReference type="EMBL" id="CP092880">
    <property type="protein sequence ID" value="UYV79895.1"/>
    <property type="molecule type" value="Genomic_DNA"/>
</dbReference>
<organism evidence="1 2">
    <name type="scientific">Cordylochernes scorpioides</name>
    <dbReference type="NCBI Taxonomy" id="51811"/>
    <lineage>
        <taxon>Eukaryota</taxon>
        <taxon>Metazoa</taxon>
        <taxon>Ecdysozoa</taxon>
        <taxon>Arthropoda</taxon>
        <taxon>Chelicerata</taxon>
        <taxon>Arachnida</taxon>
        <taxon>Pseudoscorpiones</taxon>
        <taxon>Cheliferoidea</taxon>
        <taxon>Chernetidae</taxon>
        <taxon>Cordylochernes</taxon>
    </lineage>
</organism>
<evidence type="ECO:0000313" key="2">
    <source>
        <dbReference type="Proteomes" id="UP001235939"/>
    </source>
</evidence>
<keyword evidence="2" id="KW-1185">Reference proteome</keyword>
<gene>
    <name evidence="1" type="ORF">LAZ67_18001004</name>
</gene>
<proteinExistence type="predicted"/>
<accession>A0ABY6LJK5</accession>
<dbReference type="Proteomes" id="UP001235939">
    <property type="component" value="Chromosome 18"/>
</dbReference>